<evidence type="ECO:0000259" key="7">
    <source>
        <dbReference type="Pfam" id="PF01321"/>
    </source>
</evidence>
<dbReference type="InterPro" id="IPR000994">
    <property type="entry name" value="Pept_M24"/>
</dbReference>
<evidence type="ECO:0000313" key="9">
    <source>
        <dbReference type="EMBL" id="SHO77010.1"/>
    </source>
</evidence>
<sequence length="630" mass="69755">MGCVASRTRPELDEKRALLEQYASGVSVCAKPVDTTQRLAQLRHVMRACGVDAYVIGTEDAHASEYAAPCDQRLPFITGFTGSTATAVVCLDAAHFFTDGRYHVQASEQLDVNWTLHRVGEPDVQPWTSWITELPHGMHVGMDAALVPHTLAVRLRAALQSQHKTLVCPELNLVDEVWGAERPPPTLTPVYEHSMEYAGVDAASKIRDLRQWLADHHEDAAYVLSALDEVAWLLNLRGASIPCNPVFPAYVIVTADDVAMFVDERLLTHSVRLYLAAMGVSLHAYEHIMTWLRDTPLSKILVDERASHALVHAAGENRVVVQPAASPVALAKACKNEVEQAGLRHAYLRDGAAWVKWAAWLEEAMRRGATITERQAADELARLRAADPLFAGMQAYDAISAAGPNAALPHYETPTTHSRVLDRETPYLNDSGPQYHDGTIDTTRTMHFGRPSAEQKRAYTRVLQGHIALACARFPAGTTGAQLDMLARQPLYQDGYNYMHGTGHGVGSFLAVHEGPHGLSSSSGGATVPVPLQEGMALSNEPGFYEVGHFGIRIESVVLVRRATTHRDFQGPWLELETLTRVPISTRLVDQRLLSPMEAQWLRAYNRQCRDELLPLVRGDRRAEKWLRWQ</sequence>
<dbReference type="Proteomes" id="UP000186303">
    <property type="component" value="Chromosome 2"/>
</dbReference>
<dbReference type="STRING" id="1230383.M5E596"/>
<dbReference type="OrthoDB" id="9995434at2759"/>
<dbReference type="InterPro" id="IPR036005">
    <property type="entry name" value="Creatinase/aminopeptidase-like"/>
</dbReference>
<evidence type="ECO:0000256" key="2">
    <source>
        <dbReference type="ARBA" id="ARBA00008766"/>
    </source>
</evidence>
<dbReference type="CDD" id="cd01085">
    <property type="entry name" value="APP"/>
    <property type="match status" value="1"/>
</dbReference>
<dbReference type="Pfam" id="PF16188">
    <property type="entry name" value="Peptidase_M24_C"/>
    <property type="match status" value="1"/>
</dbReference>
<evidence type="ECO:0000256" key="3">
    <source>
        <dbReference type="ARBA" id="ARBA00022723"/>
    </source>
</evidence>
<dbReference type="Gene3D" id="3.90.230.10">
    <property type="entry name" value="Creatinase/methionine aminopeptidase superfamily"/>
    <property type="match status" value="1"/>
</dbReference>
<feature type="domain" description="Peptidase M24" evidence="6">
    <location>
        <begin position="343"/>
        <end position="561"/>
    </location>
</feature>
<dbReference type="HOGENOM" id="CLU_011781_2_1_1"/>
<feature type="domain" description="Peptidase M24 C-terminal" evidence="8">
    <location>
        <begin position="572"/>
        <end position="628"/>
    </location>
</feature>
<evidence type="ECO:0000259" key="8">
    <source>
        <dbReference type="Pfam" id="PF16188"/>
    </source>
</evidence>
<gene>
    <name evidence="9" type="ORF">MSYG_1350</name>
</gene>
<evidence type="ECO:0000256" key="5">
    <source>
        <dbReference type="ARBA" id="ARBA00023211"/>
    </source>
</evidence>
<dbReference type="FunFam" id="3.40.350.10:FF:000003">
    <property type="entry name" value="Xaa-pro aminopeptidase P"/>
    <property type="match status" value="1"/>
</dbReference>
<evidence type="ECO:0000313" key="10">
    <source>
        <dbReference type="Proteomes" id="UP000186303"/>
    </source>
</evidence>
<comment type="cofactor">
    <cofactor evidence="1">
        <name>Mn(2+)</name>
        <dbReference type="ChEBI" id="CHEBI:29035"/>
    </cofactor>
</comment>
<dbReference type="VEuPathDB" id="FungiDB:MSYG_1350"/>
<dbReference type="GO" id="GO:0005737">
    <property type="term" value="C:cytoplasm"/>
    <property type="evidence" value="ECO:0007669"/>
    <property type="project" value="UniProtKB-ARBA"/>
</dbReference>
<dbReference type="InterPro" id="IPR032416">
    <property type="entry name" value="Peptidase_M24_C"/>
</dbReference>
<dbReference type="GO" id="GO:0070006">
    <property type="term" value="F:metalloaminopeptidase activity"/>
    <property type="evidence" value="ECO:0007669"/>
    <property type="project" value="InterPro"/>
</dbReference>
<dbReference type="InterPro" id="IPR033740">
    <property type="entry name" value="Pept_M24B"/>
</dbReference>
<dbReference type="InterPro" id="IPR029149">
    <property type="entry name" value="Creatin/AminoP/Spt16_N"/>
</dbReference>
<dbReference type="SUPFAM" id="SSF53092">
    <property type="entry name" value="Creatinase/prolidase N-terminal domain"/>
    <property type="match status" value="1"/>
</dbReference>
<dbReference type="KEGG" id="msym:MSY001_0274"/>
<dbReference type="InterPro" id="IPR000587">
    <property type="entry name" value="Creatinase_N"/>
</dbReference>
<evidence type="ECO:0000256" key="1">
    <source>
        <dbReference type="ARBA" id="ARBA00001936"/>
    </source>
</evidence>
<name>M5E596_MALS4</name>
<proteinExistence type="inferred from homology"/>
<reference evidence="10" key="1">
    <citation type="journal article" date="2017" name="Nucleic Acids Res.">
        <title>Proteogenomics produces comprehensive and highly accurate protein-coding gene annotation in a complete genome assembly of Malassezia sympodialis.</title>
        <authorList>
            <person name="Zhu Y."/>
            <person name="Engstroem P.G."/>
            <person name="Tellgren-Roth C."/>
            <person name="Baudo C.D."/>
            <person name="Kennell J.C."/>
            <person name="Sun S."/>
            <person name="Billmyre R.B."/>
            <person name="Schroeder M.S."/>
            <person name="Andersson A."/>
            <person name="Holm T."/>
            <person name="Sigurgeirsson B."/>
            <person name="Wu G."/>
            <person name="Sankaranarayanan S.R."/>
            <person name="Siddharthan R."/>
            <person name="Sanyal K."/>
            <person name="Lundeberg J."/>
            <person name="Nystedt B."/>
            <person name="Boekhout T."/>
            <person name="Dawson T.L. Jr."/>
            <person name="Heitman J."/>
            <person name="Scheynius A."/>
            <person name="Lehtioe J."/>
        </authorList>
    </citation>
    <scope>NUCLEOTIDE SEQUENCE [LARGE SCALE GENOMIC DNA]</scope>
    <source>
        <strain evidence="10">ATCC 42132</strain>
    </source>
</reference>
<keyword evidence="4" id="KW-0378">Hydrolase</keyword>
<evidence type="ECO:0000256" key="4">
    <source>
        <dbReference type="ARBA" id="ARBA00022801"/>
    </source>
</evidence>
<dbReference type="PANTHER" id="PTHR43763">
    <property type="entry name" value="XAA-PRO AMINOPEPTIDASE 1"/>
    <property type="match status" value="1"/>
</dbReference>
<accession>M5E596</accession>
<comment type="similarity">
    <text evidence="2">Belongs to the peptidase M24B family.</text>
</comment>
<keyword evidence="10" id="KW-1185">Reference proteome</keyword>
<organism evidence="9 10">
    <name type="scientific">Malassezia sympodialis (strain ATCC 42132)</name>
    <name type="common">Atopic eczema-associated yeast</name>
    <dbReference type="NCBI Taxonomy" id="1230383"/>
    <lineage>
        <taxon>Eukaryota</taxon>
        <taxon>Fungi</taxon>
        <taxon>Dikarya</taxon>
        <taxon>Basidiomycota</taxon>
        <taxon>Ustilaginomycotina</taxon>
        <taxon>Malasseziomycetes</taxon>
        <taxon>Malasseziales</taxon>
        <taxon>Malasseziaceae</taxon>
        <taxon>Malassezia</taxon>
    </lineage>
</organism>
<evidence type="ECO:0000259" key="6">
    <source>
        <dbReference type="Pfam" id="PF00557"/>
    </source>
</evidence>
<dbReference type="PANTHER" id="PTHR43763:SF17">
    <property type="entry name" value="AMINOPEPTIDASE P, CYTOPLASMIC-RELATED"/>
    <property type="match status" value="1"/>
</dbReference>
<dbReference type="Pfam" id="PF01321">
    <property type="entry name" value="Creatinase_N"/>
    <property type="match status" value="1"/>
</dbReference>
<dbReference type="GO" id="GO:0046872">
    <property type="term" value="F:metal ion binding"/>
    <property type="evidence" value="ECO:0007669"/>
    <property type="project" value="UniProtKB-KW"/>
</dbReference>
<dbReference type="Pfam" id="PF16189">
    <property type="entry name" value="Creatinase_N_2"/>
    <property type="match status" value="1"/>
</dbReference>
<feature type="domain" description="Creatinase N-terminal" evidence="7">
    <location>
        <begin position="38"/>
        <end position="161"/>
    </location>
</feature>
<dbReference type="Pfam" id="PF00557">
    <property type="entry name" value="Peptidase_M24"/>
    <property type="match status" value="1"/>
</dbReference>
<keyword evidence="5" id="KW-0464">Manganese</keyword>
<dbReference type="SUPFAM" id="SSF55920">
    <property type="entry name" value="Creatinase/aminopeptidase"/>
    <property type="match status" value="1"/>
</dbReference>
<dbReference type="EMBL" id="LT671822">
    <property type="protein sequence ID" value="SHO77010.1"/>
    <property type="molecule type" value="Genomic_DNA"/>
</dbReference>
<dbReference type="RefSeq" id="XP_018738916.1">
    <property type="nucleotide sequence ID" value="XM_018884931.1"/>
</dbReference>
<dbReference type="Gene3D" id="3.40.350.10">
    <property type="entry name" value="Creatinase/prolidase N-terminal domain"/>
    <property type="match status" value="2"/>
</dbReference>
<dbReference type="OMA" id="LTHFRYT"/>
<dbReference type="InterPro" id="IPR050422">
    <property type="entry name" value="X-Pro_aminopeptidase_P"/>
</dbReference>
<keyword evidence="3" id="KW-0479">Metal-binding</keyword>
<dbReference type="FunFam" id="3.90.230.10:FF:000007">
    <property type="entry name" value="Xaa-Pro aminopeptidase P"/>
    <property type="match status" value="1"/>
</dbReference>
<dbReference type="AlphaFoldDB" id="M5E596"/>
<protein>
    <submittedName>
        <fullName evidence="9">Similar to S.cerevisiae protein FRA1 (Protein involved in negative regulation of iron regulon transcription)</fullName>
    </submittedName>
</protein>